<evidence type="ECO:0000313" key="2">
    <source>
        <dbReference type="Proteomes" id="UP000001340"/>
    </source>
</evidence>
<name>A0A0E2D944_LEPIR</name>
<dbReference type="AlphaFoldDB" id="A0A0E2D944"/>
<proteinExistence type="predicted"/>
<gene>
    <name evidence="1" type="ORF">LEP1GSC105_4318</name>
</gene>
<reference evidence="1 2" key="1">
    <citation type="submission" date="2012-10" db="EMBL/GenBank/DDBJ databases">
        <authorList>
            <person name="Harkins D.M."/>
            <person name="Durkin A.S."/>
            <person name="Brinkac L.M."/>
            <person name="Haft D.H."/>
            <person name="Selengut J.D."/>
            <person name="Sanka R."/>
            <person name="DePew J."/>
            <person name="Purushe J."/>
            <person name="Chanthongthip A."/>
            <person name="Lattana O."/>
            <person name="Phetsouvanh R."/>
            <person name="Newton P.N."/>
            <person name="Vinetz J.M."/>
            <person name="Sutton G.G."/>
            <person name="Nierman W.C."/>
            <person name="Fouts D.E."/>
        </authorList>
    </citation>
    <scope>NUCLEOTIDE SEQUENCE [LARGE SCALE GENOMIC DNA]</scope>
    <source>
        <strain evidence="1 2">UI 12758</strain>
    </source>
</reference>
<sequence length="41" mass="5208">MRNNRSKLHRFETDLWDRCFEKNRKRMRLVEIDTSILQEEI</sequence>
<organism evidence="1 2">
    <name type="scientific">Leptospira interrogans str. UI 12758</name>
    <dbReference type="NCBI Taxonomy" id="1049938"/>
    <lineage>
        <taxon>Bacteria</taxon>
        <taxon>Pseudomonadati</taxon>
        <taxon>Spirochaetota</taxon>
        <taxon>Spirochaetia</taxon>
        <taxon>Leptospirales</taxon>
        <taxon>Leptospiraceae</taxon>
        <taxon>Leptospira</taxon>
    </lineage>
</organism>
<protein>
    <submittedName>
        <fullName evidence="1">Uncharacterized protein</fullName>
    </submittedName>
</protein>
<evidence type="ECO:0000313" key="1">
    <source>
        <dbReference type="EMBL" id="EKR56592.1"/>
    </source>
</evidence>
<accession>A0A0E2D944</accession>
<dbReference type="EMBL" id="AHNR02000014">
    <property type="protein sequence ID" value="EKR56592.1"/>
    <property type="molecule type" value="Genomic_DNA"/>
</dbReference>
<dbReference type="Proteomes" id="UP000001340">
    <property type="component" value="Unassembled WGS sequence"/>
</dbReference>
<comment type="caution">
    <text evidence="1">The sequence shown here is derived from an EMBL/GenBank/DDBJ whole genome shotgun (WGS) entry which is preliminary data.</text>
</comment>